<reference evidence="1 2" key="1">
    <citation type="submission" date="2022-04" db="EMBL/GenBank/DDBJ databases">
        <title>Genome sequence of C. roseum typestrain.</title>
        <authorList>
            <person name="Poehlein A."/>
            <person name="Schoch T."/>
            <person name="Duerre P."/>
            <person name="Daniel R."/>
        </authorList>
    </citation>
    <scope>NUCLEOTIDE SEQUENCE [LARGE SCALE GENOMIC DNA]</scope>
    <source>
        <strain evidence="1 2">DSM 7320</strain>
        <plasmid evidence="1 2">p330</plasmid>
    </source>
</reference>
<dbReference type="RefSeq" id="WP_077834768.1">
    <property type="nucleotide sequence ID" value="NZ_CP096984.1"/>
</dbReference>
<keyword evidence="2" id="KW-1185">Reference proteome</keyword>
<name>A0A1S8LDA7_9CLOT</name>
<gene>
    <name evidence="1" type="ORF">CROST_045760</name>
</gene>
<proteinExistence type="predicted"/>
<evidence type="ECO:0000313" key="2">
    <source>
        <dbReference type="Proteomes" id="UP000190951"/>
    </source>
</evidence>
<geneLocation type="plasmid" evidence="1 2">
    <name>p330</name>
</geneLocation>
<accession>A0A1S8LDA7</accession>
<dbReference type="EMBL" id="CP096984">
    <property type="protein sequence ID" value="URZ13798.1"/>
    <property type="molecule type" value="Genomic_DNA"/>
</dbReference>
<keyword evidence="1" id="KW-0614">Plasmid</keyword>
<dbReference type="Proteomes" id="UP000190951">
    <property type="component" value="Plasmid p330"/>
</dbReference>
<organism evidence="1 2">
    <name type="scientific">Clostridium felsineum</name>
    <dbReference type="NCBI Taxonomy" id="36839"/>
    <lineage>
        <taxon>Bacteria</taxon>
        <taxon>Bacillati</taxon>
        <taxon>Bacillota</taxon>
        <taxon>Clostridia</taxon>
        <taxon>Eubacteriales</taxon>
        <taxon>Clostridiaceae</taxon>
        <taxon>Clostridium</taxon>
    </lineage>
</organism>
<dbReference type="Gene3D" id="3.40.50.2000">
    <property type="entry name" value="Glycogen Phosphorylase B"/>
    <property type="match status" value="1"/>
</dbReference>
<dbReference type="KEGG" id="crw:CROST_045760"/>
<sequence>MIEMFRDSKIFVVCIAKYTTGGIELLHQFVYKLNKLGLNAYMFYVGETTEDPVPDEYKKYNISCVTEIEDDPNNLLIVPEVMTMFLYKYKNIRKAIWWLSIDNYYASIELLEKNRDNPKLKAFIQDFKYFDFKDKDVLHLAQCQYIIDTLKKEGITNIYYLSDYLNRDFIEKNSSLNLKNRENIVVYNPKKGLEFTEKLIKAGNSINWKPIINMTRDEVITLLRKAKVYIDFGNHPGKDRIPREAAICGCCVITDKRGSANYFEDVPIDASFKFEDSEENIPAILNKINSCTQNFSTESMNFNNYRKIIKNSEAEFENQIMNIFENSSNIVHI</sequence>
<protein>
    <submittedName>
        <fullName evidence="1">Uncharacterized protein</fullName>
    </submittedName>
</protein>
<dbReference type="AlphaFoldDB" id="A0A1S8LDA7"/>
<evidence type="ECO:0000313" key="1">
    <source>
        <dbReference type="EMBL" id="URZ13798.1"/>
    </source>
</evidence>
<dbReference type="STRING" id="84029.CROST_11840"/>